<dbReference type="AlphaFoldDB" id="A0A1G2MRC1"/>
<keyword evidence="1" id="KW-0472">Membrane</keyword>
<proteinExistence type="predicted"/>
<comment type="caution">
    <text evidence="2">The sequence shown here is derived from an EMBL/GenBank/DDBJ whole genome shotgun (WGS) entry which is preliminary data.</text>
</comment>
<accession>A0A1G2MRC1</accession>
<dbReference type="Proteomes" id="UP000177565">
    <property type="component" value="Unassembled WGS sequence"/>
</dbReference>
<reference evidence="2 3" key="1">
    <citation type="journal article" date="2016" name="Nat. Commun.">
        <title>Thousands of microbial genomes shed light on interconnected biogeochemical processes in an aquifer system.</title>
        <authorList>
            <person name="Anantharaman K."/>
            <person name="Brown C.T."/>
            <person name="Hug L.A."/>
            <person name="Sharon I."/>
            <person name="Castelle C.J."/>
            <person name="Probst A.J."/>
            <person name="Thomas B.C."/>
            <person name="Singh A."/>
            <person name="Wilkins M.J."/>
            <person name="Karaoz U."/>
            <person name="Brodie E.L."/>
            <person name="Williams K.H."/>
            <person name="Hubbard S.S."/>
            <person name="Banfield J.F."/>
        </authorList>
    </citation>
    <scope>NUCLEOTIDE SEQUENCE [LARGE SCALE GENOMIC DNA]</scope>
</reference>
<keyword evidence="1" id="KW-1133">Transmembrane helix</keyword>
<dbReference type="EMBL" id="MHRQ01000023">
    <property type="protein sequence ID" value="OHA26294.1"/>
    <property type="molecule type" value="Genomic_DNA"/>
</dbReference>
<evidence type="ECO:0000313" key="3">
    <source>
        <dbReference type="Proteomes" id="UP000177565"/>
    </source>
</evidence>
<evidence type="ECO:0000313" key="2">
    <source>
        <dbReference type="EMBL" id="OHA26294.1"/>
    </source>
</evidence>
<evidence type="ECO:0000256" key="1">
    <source>
        <dbReference type="SAM" id="Phobius"/>
    </source>
</evidence>
<feature type="transmembrane region" description="Helical" evidence="1">
    <location>
        <begin position="12"/>
        <end position="30"/>
    </location>
</feature>
<organism evidence="2 3">
    <name type="scientific">Candidatus Taylorbacteria bacterium RIFCSPHIGHO2_02_FULL_46_13</name>
    <dbReference type="NCBI Taxonomy" id="1802312"/>
    <lineage>
        <taxon>Bacteria</taxon>
        <taxon>Candidatus Tayloriibacteriota</taxon>
    </lineage>
</organism>
<keyword evidence="1" id="KW-0812">Transmembrane</keyword>
<gene>
    <name evidence="2" type="ORF">A3C06_02525</name>
</gene>
<feature type="transmembrane region" description="Helical" evidence="1">
    <location>
        <begin position="36"/>
        <end position="56"/>
    </location>
</feature>
<sequence length="96" mass="10997">MRFIKRYKNVYLSLASYIIALSSYFYLLFIPNISPAFVYSPTLVLILIGILFAYISNKSKESSWAGNLLMAIGILILLFPFYAIPLAMLLDFIFIK</sequence>
<feature type="transmembrane region" description="Helical" evidence="1">
    <location>
        <begin position="68"/>
        <end position="95"/>
    </location>
</feature>
<evidence type="ECO:0008006" key="4">
    <source>
        <dbReference type="Google" id="ProtNLM"/>
    </source>
</evidence>
<name>A0A1G2MRC1_9BACT</name>
<protein>
    <recommendedName>
        <fullName evidence="4">DUF4190 domain-containing protein</fullName>
    </recommendedName>
</protein>